<reference evidence="1 2" key="1">
    <citation type="journal article" date="2022" name="New Phytol.">
        <title>Ecological generalism drives hyperdiversity of secondary metabolite gene clusters in xylarialean endophytes.</title>
        <authorList>
            <person name="Franco M.E.E."/>
            <person name="Wisecaver J.H."/>
            <person name="Arnold A.E."/>
            <person name="Ju Y.M."/>
            <person name="Slot J.C."/>
            <person name="Ahrendt S."/>
            <person name="Moore L.P."/>
            <person name="Eastman K.E."/>
            <person name="Scott K."/>
            <person name="Konkel Z."/>
            <person name="Mondo S.J."/>
            <person name="Kuo A."/>
            <person name="Hayes R.D."/>
            <person name="Haridas S."/>
            <person name="Andreopoulos B."/>
            <person name="Riley R."/>
            <person name="LaButti K."/>
            <person name="Pangilinan J."/>
            <person name="Lipzen A."/>
            <person name="Amirebrahimi M."/>
            <person name="Yan J."/>
            <person name="Adam C."/>
            <person name="Keymanesh K."/>
            <person name="Ng V."/>
            <person name="Louie K."/>
            <person name="Northen T."/>
            <person name="Drula E."/>
            <person name="Henrissat B."/>
            <person name="Hsieh H.M."/>
            <person name="Youens-Clark K."/>
            <person name="Lutzoni F."/>
            <person name="Miadlikowska J."/>
            <person name="Eastwood D.C."/>
            <person name="Hamelin R.C."/>
            <person name="Grigoriev I.V."/>
            <person name="U'Ren J.M."/>
        </authorList>
    </citation>
    <scope>NUCLEOTIDE SEQUENCE [LARGE SCALE GENOMIC DNA]</scope>
    <source>
        <strain evidence="1 2">ER1909</strain>
    </source>
</reference>
<proteinExistence type="predicted"/>
<name>A0ACC0CW45_9PEZI</name>
<keyword evidence="2" id="KW-1185">Reference proteome</keyword>
<comment type="caution">
    <text evidence="1">The sequence shown here is derived from an EMBL/GenBank/DDBJ whole genome shotgun (WGS) entry which is preliminary data.</text>
</comment>
<evidence type="ECO:0000313" key="2">
    <source>
        <dbReference type="Proteomes" id="UP001497680"/>
    </source>
</evidence>
<sequence length="732" mass="80116">MDRNGCIFPQCQVEACNATVLLGGPYCDRHKPVKGLSKPTITTAPPGQRQPNSQTPKPSSSQSSSQSLPLSSRNPIGMDPIEKTGDAITVKTPLAVLGSTIEKKQLPGGKAVARKTTNSTLSKQPIATTTRNQDPKPPVNRNSTSEMASLENRPFKRLRLNIEASMNDRGARPGVPVFTSSTPEDEITAAAGFSLHPRKQQPASFEAPPGHRQRGEQNHIAKPTNRDPPRKLPIPAHNVIDLTGDDPEPEPYRPKNSYSNGQRGRDGSSGGTNNQTKEKAAKTQYEEKSIEVQVIPNPVRNFAGPAHTAVQSGAQLPRNTVPSTVPNNPTKPASLNIAPRPNPTMLPSNGEPTLISDKQKAPKYSPSYSVKPPDPPRQNSKQVRNDLLTNTAGVAGVAGGTNHMATNHRLASTGPPSASAPSATSANGGCSQSRVAESKPSSEQVRAFIQEVLQRSKSRGADFYASLPQPDSFKRASPLHPPQRKDSDSPKLPAPQEQKPINSYSSIHRFHGQQKPAQPLPREFQHDGEVNGIGKVADTPIGKSSLASMFPKRSWKSLNPEERRQVYKAQHDPAKFDSYIYGKLNEPNRPGSALFGLPKYLQPPRPTRPATHFAHIDPRIHWTHPRSEEWKRQKQDEIRERGTRKSNFGRAAATAARRRQKEEEDGVGVELPERVKSNPAWLAAIDELDEMADRYHAQQREKARYKVSGQKGKERNTVDDSDNEMDEGISPS</sequence>
<dbReference type="EMBL" id="MU394334">
    <property type="protein sequence ID" value="KAI6084664.1"/>
    <property type="molecule type" value="Genomic_DNA"/>
</dbReference>
<organism evidence="1 2">
    <name type="scientific">Hypoxylon rubiginosum</name>
    <dbReference type="NCBI Taxonomy" id="110542"/>
    <lineage>
        <taxon>Eukaryota</taxon>
        <taxon>Fungi</taxon>
        <taxon>Dikarya</taxon>
        <taxon>Ascomycota</taxon>
        <taxon>Pezizomycotina</taxon>
        <taxon>Sordariomycetes</taxon>
        <taxon>Xylariomycetidae</taxon>
        <taxon>Xylariales</taxon>
        <taxon>Hypoxylaceae</taxon>
        <taxon>Hypoxylon</taxon>
    </lineage>
</organism>
<dbReference type="Proteomes" id="UP001497680">
    <property type="component" value="Unassembled WGS sequence"/>
</dbReference>
<protein>
    <submittedName>
        <fullName evidence="1">Uncharacterized protein</fullName>
    </submittedName>
</protein>
<evidence type="ECO:0000313" key="1">
    <source>
        <dbReference type="EMBL" id="KAI6084664.1"/>
    </source>
</evidence>
<gene>
    <name evidence="1" type="ORF">F4821DRAFT_261740</name>
</gene>
<accession>A0ACC0CW45</accession>